<protein>
    <submittedName>
        <fullName evidence="1">Uncharacterized protein</fullName>
    </submittedName>
</protein>
<name>A0A0C3BEC1_PILCF</name>
<dbReference type="EMBL" id="KN833044">
    <property type="protein sequence ID" value="KIM75657.1"/>
    <property type="molecule type" value="Genomic_DNA"/>
</dbReference>
<accession>A0A0C3BEC1</accession>
<organism evidence="1 2">
    <name type="scientific">Piloderma croceum (strain F 1598)</name>
    <dbReference type="NCBI Taxonomy" id="765440"/>
    <lineage>
        <taxon>Eukaryota</taxon>
        <taxon>Fungi</taxon>
        <taxon>Dikarya</taxon>
        <taxon>Basidiomycota</taxon>
        <taxon>Agaricomycotina</taxon>
        <taxon>Agaricomycetes</taxon>
        <taxon>Agaricomycetidae</taxon>
        <taxon>Atheliales</taxon>
        <taxon>Atheliaceae</taxon>
        <taxon>Piloderma</taxon>
    </lineage>
</organism>
<reference evidence="1 2" key="1">
    <citation type="submission" date="2014-04" db="EMBL/GenBank/DDBJ databases">
        <authorList>
            <consortium name="DOE Joint Genome Institute"/>
            <person name="Kuo A."/>
            <person name="Tarkka M."/>
            <person name="Buscot F."/>
            <person name="Kohler A."/>
            <person name="Nagy L.G."/>
            <person name="Floudas D."/>
            <person name="Copeland A."/>
            <person name="Barry K.W."/>
            <person name="Cichocki N."/>
            <person name="Veneault-Fourrey C."/>
            <person name="LaButti K."/>
            <person name="Lindquist E.A."/>
            <person name="Lipzen A."/>
            <person name="Lundell T."/>
            <person name="Morin E."/>
            <person name="Murat C."/>
            <person name="Sun H."/>
            <person name="Tunlid A."/>
            <person name="Henrissat B."/>
            <person name="Grigoriev I.V."/>
            <person name="Hibbett D.S."/>
            <person name="Martin F."/>
            <person name="Nordberg H.P."/>
            <person name="Cantor M.N."/>
            <person name="Hua S.X."/>
        </authorList>
    </citation>
    <scope>NUCLEOTIDE SEQUENCE [LARGE SCALE GENOMIC DNA]</scope>
    <source>
        <strain evidence="1 2">F 1598</strain>
    </source>
</reference>
<dbReference type="HOGENOM" id="CLU_018552_1_3_1"/>
<dbReference type="OrthoDB" id="3228141at2759"/>
<sequence>MESQLPRYIFGSYLHINPTCFDDLVNVICDDEIFQNNSNNPQMPVDEQLAIALYRFGHYKNTASTMKVALWAGVGFGTVPLVTKWVVKALCSECFCHSALWWSSDEAKAAANAWVEESSCPARQDGWLMVDGTLVPLFM</sequence>
<dbReference type="AlphaFoldDB" id="A0A0C3BEC1"/>
<evidence type="ECO:0000313" key="2">
    <source>
        <dbReference type="Proteomes" id="UP000054166"/>
    </source>
</evidence>
<reference evidence="2" key="2">
    <citation type="submission" date="2015-01" db="EMBL/GenBank/DDBJ databases">
        <title>Evolutionary Origins and Diversification of the Mycorrhizal Mutualists.</title>
        <authorList>
            <consortium name="DOE Joint Genome Institute"/>
            <consortium name="Mycorrhizal Genomics Consortium"/>
            <person name="Kohler A."/>
            <person name="Kuo A."/>
            <person name="Nagy L.G."/>
            <person name="Floudas D."/>
            <person name="Copeland A."/>
            <person name="Barry K.W."/>
            <person name="Cichocki N."/>
            <person name="Veneault-Fourrey C."/>
            <person name="LaButti K."/>
            <person name="Lindquist E.A."/>
            <person name="Lipzen A."/>
            <person name="Lundell T."/>
            <person name="Morin E."/>
            <person name="Murat C."/>
            <person name="Riley R."/>
            <person name="Ohm R."/>
            <person name="Sun H."/>
            <person name="Tunlid A."/>
            <person name="Henrissat B."/>
            <person name="Grigoriev I.V."/>
            <person name="Hibbett D.S."/>
            <person name="Martin F."/>
        </authorList>
    </citation>
    <scope>NUCLEOTIDE SEQUENCE [LARGE SCALE GENOMIC DNA]</scope>
    <source>
        <strain evidence="2">F 1598</strain>
    </source>
</reference>
<evidence type="ECO:0000313" key="1">
    <source>
        <dbReference type="EMBL" id="KIM75657.1"/>
    </source>
</evidence>
<dbReference type="STRING" id="765440.A0A0C3BEC1"/>
<keyword evidence="2" id="KW-1185">Reference proteome</keyword>
<dbReference type="Proteomes" id="UP000054166">
    <property type="component" value="Unassembled WGS sequence"/>
</dbReference>
<proteinExistence type="predicted"/>
<gene>
    <name evidence="1" type="ORF">PILCRDRAFT_78650</name>
</gene>
<dbReference type="InParanoid" id="A0A0C3BEC1"/>